<dbReference type="Gene3D" id="3.40.50.1820">
    <property type="entry name" value="alpha/beta hydrolase"/>
    <property type="match status" value="1"/>
</dbReference>
<dbReference type="InterPro" id="IPR008758">
    <property type="entry name" value="Peptidase_S28"/>
</dbReference>
<dbReference type="Pfam" id="PF05577">
    <property type="entry name" value="Peptidase_S28"/>
    <property type="match status" value="1"/>
</dbReference>
<dbReference type="Gene3D" id="1.20.120.980">
    <property type="entry name" value="Serine carboxypeptidase S28, SKS domain"/>
    <property type="match status" value="1"/>
</dbReference>
<dbReference type="AlphaFoldDB" id="A9V7C1"/>
<dbReference type="PANTHER" id="PTHR11010">
    <property type="entry name" value="PROTEASE S28 PRO-X CARBOXYPEPTIDASE-RELATED"/>
    <property type="match status" value="1"/>
</dbReference>
<dbReference type="Proteomes" id="UP000001357">
    <property type="component" value="Unassembled WGS sequence"/>
</dbReference>
<dbReference type="eggNOG" id="KOG2182">
    <property type="taxonomic scope" value="Eukaryota"/>
</dbReference>
<keyword evidence="3" id="KW-0732">Signal</keyword>
<reference evidence="6 7" key="1">
    <citation type="journal article" date="2008" name="Nature">
        <title>The genome of the choanoflagellate Monosiga brevicollis and the origin of metazoans.</title>
        <authorList>
            <consortium name="JGI Sequencing"/>
            <person name="King N."/>
            <person name="Westbrook M.J."/>
            <person name="Young S.L."/>
            <person name="Kuo A."/>
            <person name="Abedin M."/>
            <person name="Chapman J."/>
            <person name="Fairclough S."/>
            <person name="Hellsten U."/>
            <person name="Isogai Y."/>
            <person name="Letunic I."/>
            <person name="Marr M."/>
            <person name="Pincus D."/>
            <person name="Putnam N."/>
            <person name="Rokas A."/>
            <person name="Wright K.J."/>
            <person name="Zuzow R."/>
            <person name="Dirks W."/>
            <person name="Good M."/>
            <person name="Goodstein D."/>
            <person name="Lemons D."/>
            <person name="Li W."/>
            <person name="Lyons J.B."/>
            <person name="Morris A."/>
            <person name="Nichols S."/>
            <person name="Richter D.J."/>
            <person name="Salamov A."/>
            <person name="Bork P."/>
            <person name="Lim W.A."/>
            <person name="Manning G."/>
            <person name="Miller W.T."/>
            <person name="McGinnis W."/>
            <person name="Shapiro H."/>
            <person name="Tjian R."/>
            <person name="Grigoriev I.V."/>
            <person name="Rokhsar D."/>
        </authorList>
    </citation>
    <scope>NUCLEOTIDE SEQUENCE [LARGE SCALE GENOMIC DNA]</scope>
    <source>
        <strain evidence="7">MX1 / ATCC 50154</strain>
    </source>
</reference>
<evidence type="ECO:0000256" key="5">
    <source>
        <dbReference type="ARBA" id="ARBA00023180"/>
    </source>
</evidence>
<dbReference type="SMR" id="A9V7C1"/>
<dbReference type="GO" id="GO:0008239">
    <property type="term" value="F:dipeptidyl-peptidase activity"/>
    <property type="evidence" value="ECO:0000318"/>
    <property type="project" value="GO_Central"/>
</dbReference>
<dbReference type="KEGG" id="mbr:MONBRDRAFT_28146"/>
<gene>
    <name evidence="6" type="ORF">MONBRDRAFT_28146</name>
</gene>
<dbReference type="InterPro" id="IPR042269">
    <property type="entry name" value="Ser_carbopepase_S28_SKS"/>
</dbReference>
<evidence type="ECO:0000313" key="7">
    <source>
        <dbReference type="Proteomes" id="UP000001357"/>
    </source>
</evidence>
<name>A9V7C1_MONBE</name>
<dbReference type="InParanoid" id="A9V7C1"/>
<keyword evidence="7" id="KW-1185">Reference proteome</keyword>
<dbReference type="ESTHER" id="monbe-a9v7c1">
    <property type="family name" value="Prolylcarboxypeptidase"/>
</dbReference>
<evidence type="ECO:0000256" key="4">
    <source>
        <dbReference type="ARBA" id="ARBA00022801"/>
    </source>
</evidence>
<keyword evidence="2" id="KW-0645">Protease</keyword>
<keyword evidence="5" id="KW-0325">Glycoprotein</keyword>
<evidence type="ECO:0000256" key="3">
    <source>
        <dbReference type="ARBA" id="ARBA00022729"/>
    </source>
</evidence>
<dbReference type="EMBL" id="CH991565">
    <property type="protein sequence ID" value="EDQ86489.1"/>
    <property type="molecule type" value="Genomic_DNA"/>
</dbReference>
<accession>A9V7C1</accession>
<dbReference type="SUPFAM" id="SSF53474">
    <property type="entry name" value="alpha/beta-Hydrolases"/>
    <property type="match status" value="2"/>
</dbReference>
<evidence type="ECO:0000256" key="2">
    <source>
        <dbReference type="ARBA" id="ARBA00022670"/>
    </source>
</evidence>
<keyword evidence="4" id="KW-0378">Hydrolase</keyword>
<dbReference type="GO" id="GO:0006508">
    <property type="term" value="P:proteolysis"/>
    <property type="evidence" value="ECO:0007669"/>
    <property type="project" value="UniProtKB-KW"/>
</dbReference>
<proteinExistence type="inferred from homology"/>
<evidence type="ECO:0000256" key="1">
    <source>
        <dbReference type="ARBA" id="ARBA00011079"/>
    </source>
</evidence>
<evidence type="ECO:0000313" key="6">
    <source>
        <dbReference type="EMBL" id="EDQ86489.1"/>
    </source>
</evidence>
<organism evidence="6 7">
    <name type="scientific">Monosiga brevicollis</name>
    <name type="common">Choanoflagellate</name>
    <dbReference type="NCBI Taxonomy" id="81824"/>
    <lineage>
        <taxon>Eukaryota</taxon>
        <taxon>Choanoflagellata</taxon>
        <taxon>Craspedida</taxon>
        <taxon>Salpingoecidae</taxon>
        <taxon>Monosiga</taxon>
    </lineage>
</organism>
<dbReference type="PANTHER" id="PTHR11010:SF11">
    <property type="entry name" value="THYMUS-SPECIFIC SERINE PROTEASE"/>
    <property type="match status" value="1"/>
</dbReference>
<dbReference type="RefSeq" id="XP_001748602.1">
    <property type="nucleotide sequence ID" value="XM_001748550.1"/>
</dbReference>
<sequence length="459" mass="49322">MPSSSLPAPRFVTQRLDHFDGSDTTTWQQAYYVNSTYFQAGSDAPVYLCVGGEGPPLDGSVVVASVHCNVAVELLPKTGAIMFALEHRYYGCHNMSACPVENPLAKGALRYLSSRQALGDLAAFISYIRQQYNLPNNKIVTFGGSYPGMLAGWARLKYPHLVHASVASSAPVEAVLDMRGYYDVTAFAYSVSDNNVGGSDACRAAIATGHATIGQYFNSSSGRNTLANIFGLPASYFEKYDNQASFAGGGVAYFPSQSNDPSCTQAGCNINLICQVMTNTSLGDEVHRLAVVRKQQLEWLPAAFESFATKTLRVGAEADYWGYQTCTEFAFYQTCEVGSDCFFTQGYLTLNATEAACQAEFGIDFTTVQQNVIASNAWYGGRNSAGSCLMYPNGEVDPWNSQSILNTTAPGITTLMVPGASHHAWTHPSAPSDQPSVVAARKTIADFVSNALNQACGQV</sequence>
<dbReference type="GeneID" id="5893928"/>
<dbReference type="OMA" id="NDYIDSQ"/>
<comment type="similarity">
    <text evidence="1">Belongs to the peptidase S28 family.</text>
</comment>
<evidence type="ECO:0008006" key="8">
    <source>
        <dbReference type="Google" id="ProtNLM"/>
    </source>
</evidence>
<protein>
    <recommendedName>
        <fullName evidence="8">Thymus-specific serine protease</fullName>
    </recommendedName>
</protein>
<dbReference type="InterPro" id="IPR029058">
    <property type="entry name" value="AB_hydrolase_fold"/>
</dbReference>
<dbReference type="GO" id="GO:0070008">
    <property type="term" value="F:serine-type exopeptidase activity"/>
    <property type="evidence" value="ECO:0007669"/>
    <property type="project" value="InterPro"/>
</dbReference>